<feature type="transmembrane region" description="Helical" evidence="6">
    <location>
        <begin position="86"/>
        <end position="107"/>
    </location>
</feature>
<dbReference type="PANTHER" id="PTHR30589">
    <property type="entry name" value="PROLIPOPROTEIN DIACYLGLYCERYL TRANSFERASE"/>
    <property type="match status" value="1"/>
</dbReference>
<keyword evidence="4 6" id="KW-1133">Transmembrane helix</keyword>
<dbReference type="GO" id="GO:0042158">
    <property type="term" value="P:lipoprotein biosynthetic process"/>
    <property type="evidence" value="ECO:0007669"/>
    <property type="project" value="InterPro"/>
</dbReference>
<evidence type="ECO:0000256" key="6">
    <source>
        <dbReference type="SAM" id="Phobius"/>
    </source>
</evidence>
<feature type="transmembrane region" description="Helical" evidence="6">
    <location>
        <begin position="209"/>
        <end position="227"/>
    </location>
</feature>
<dbReference type="GO" id="GO:0008961">
    <property type="term" value="F:phosphatidylglycerol-prolipoprotein diacylglyceryl transferase activity"/>
    <property type="evidence" value="ECO:0007669"/>
    <property type="project" value="InterPro"/>
</dbReference>
<proteinExistence type="predicted"/>
<dbReference type="PANTHER" id="PTHR30589:SF0">
    <property type="entry name" value="PHOSPHATIDYLGLYCEROL--PROLIPOPROTEIN DIACYLGLYCERYL TRANSFERASE"/>
    <property type="match status" value="1"/>
</dbReference>
<evidence type="ECO:0000313" key="7">
    <source>
        <dbReference type="EMBL" id="SVC39321.1"/>
    </source>
</evidence>
<dbReference type="Pfam" id="PF01790">
    <property type="entry name" value="LGT"/>
    <property type="match status" value="1"/>
</dbReference>
<dbReference type="InterPro" id="IPR001640">
    <property type="entry name" value="Lgt"/>
</dbReference>
<keyword evidence="3 6" id="KW-0812">Transmembrane</keyword>
<sequence>MRPVIFELFGLPIHGYGLMIVLGYLLTVYMATRIVRKWGLADVFYDLSMVMLLSGILGGRTMFYILNYSAEFQHRSPFAFFKIWEGGLVLYGGVTGGCLGGLIYLSWKKLSVLDYMDVSGIVAPIGLAFGRLGCFMNGCCYGRVCSESYAIGVHFPEGSPPWSHQFNMGLLQRGEIMEAVHPAQLYQAGHDFMLFFLLLYYVGRGYAPRGAGMPLLWFLYAIGRFFIEG</sequence>
<accession>A0A382LWQ3</accession>
<dbReference type="AlphaFoldDB" id="A0A382LWQ3"/>
<feature type="transmembrane region" description="Helical" evidence="6">
    <location>
        <begin position="13"/>
        <end position="31"/>
    </location>
</feature>
<feature type="transmembrane region" description="Helical" evidence="6">
    <location>
        <begin position="43"/>
        <end position="66"/>
    </location>
</feature>
<dbReference type="EMBL" id="UINC01088789">
    <property type="protein sequence ID" value="SVC39321.1"/>
    <property type="molecule type" value="Genomic_DNA"/>
</dbReference>
<organism evidence="7">
    <name type="scientific">marine metagenome</name>
    <dbReference type="NCBI Taxonomy" id="408172"/>
    <lineage>
        <taxon>unclassified sequences</taxon>
        <taxon>metagenomes</taxon>
        <taxon>ecological metagenomes</taxon>
    </lineage>
</organism>
<dbReference type="GO" id="GO:0005886">
    <property type="term" value="C:plasma membrane"/>
    <property type="evidence" value="ECO:0007669"/>
    <property type="project" value="InterPro"/>
</dbReference>
<gene>
    <name evidence="7" type="ORF">METZ01_LOCUS292175</name>
</gene>
<protein>
    <recommendedName>
        <fullName evidence="8">Prolipoprotein diacylglyceryl transferase</fullName>
    </recommendedName>
</protein>
<keyword evidence="1" id="KW-1003">Cell membrane</keyword>
<evidence type="ECO:0000256" key="3">
    <source>
        <dbReference type="ARBA" id="ARBA00022692"/>
    </source>
</evidence>
<keyword evidence="5 6" id="KW-0472">Membrane</keyword>
<reference evidence="7" key="1">
    <citation type="submission" date="2018-05" db="EMBL/GenBank/DDBJ databases">
        <authorList>
            <person name="Lanie J.A."/>
            <person name="Ng W.-L."/>
            <person name="Kazmierczak K.M."/>
            <person name="Andrzejewski T.M."/>
            <person name="Davidsen T.M."/>
            <person name="Wayne K.J."/>
            <person name="Tettelin H."/>
            <person name="Glass J.I."/>
            <person name="Rusch D."/>
            <person name="Podicherti R."/>
            <person name="Tsui H.-C.T."/>
            <person name="Winkler M.E."/>
        </authorList>
    </citation>
    <scope>NUCLEOTIDE SEQUENCE</scope>
</reference>
<evidence type="ECO:0008006" key="8">
    <source>
        <dbReference type="Google" id="ProtNLM"/>
    </source>
</evidence>
<keyword evidence="2" id="KW-0808">Transferase</keyword>
<evidence type="ECO:0000256" key="2">
    <source>
        <dbReference type="ARBA" id="ARBA00022679"/>
    </source>
</evidence>
<evidence type="ECO:0000256" key="5">
    <source>
        <dbReference type="ARBA" id="ARBA00023136"/>
    </source>
</evidence>
<evidence type="ECO:0000256" key="4">
    <source>
        <dbReference type="ARBA" id="ARBA00022989"/>
    </source>
</evidence>
<evidence type="ECO:0000256" key="1">
    <source>
        <dbReference type="ARBA" id="ARBA00022475"/>
    </source>
</evidence>
<name>A0A382LWQ3_9ZZZZ</name>
<feature type="non-terminal residue" evidence="7">
    <location>
        <position position="229"/>
    </location>
</feature>